<sequence length="443" mass="49116">MLVRNPRTSPGPTHFTPQCYYSSPTKTSVGTAKIPIDSPENPSRLAALRRLRNVNVPRVQSGQFKGTMPPHDQPWHETQGAGNLFSSALFMPIYSSRRDHSRSSSVTDEGGSYAPSSLSTVLPVQEVLYSSSAGTSSSDSLIHPASIDSYDRSSSSLSANLQQLRIDVGGIQGYLNWDSLKYDVVDPFFRDGTRSHSNSLLIDWNSSRADPHGWRAINLMKDLFHQLGYRVLVSGTPQIALSTFTSFSISIPDVAIPQNQDPSRQIAFDSLAIQLDEARSLREFNWQGDLYVLATIFRGVPSTSLTILSLTRCQITVFDAVSLLHACPRLIKATLETIAATEACPGGNLMTPSSRPVAHFQSLTDLSVRSFVSLMFFFERTDFPRLQSLDFDLDRIAAQDVDRLPIAWSGLRKLRLHCGLTESQYARLQSLSPRLKFKVTKTQ</sequence>
<dbReference type="Gene3D" id="3.80.10.10">
    <property type="entry name" value="Ribonuclease Inhibitor"/>
    <property type="match status" value="1"/>
</dbReference>
<dbReference type="AlphaFoldDB" id="A0A409VG30"/>
<accession>A0A409VG30</accession>
<name>A0A409VG30_9AGAR</name>
<dbReference type="OrthoDB" id="3069034at2759"/>
<protein>
    <recommendedName>
        <fullName evidence="3">F-box domain-containing protein</fullName>
    </recommendedName>
</protein>
<dbReference type="EMBL" id="NHTK01006071">
    <property type="protein sequence ID" value="PPQ65185.1"/>
    <property type="molecule type" value="Genomic_DNA"/>
</dbReference>
<reference evidence="1 2" key="1">
    <citation type="journal article" date="2018" name="Evol. Lett.">
        <title>Horizontal gene cluster transfer increased hallucinogenic mushroom diversity.</title>
        <authorList>
            <person name="Reynolds H.T."/>
            <person name="Vijayakumar V."/>
            <person name="Gluck-Thaler E."/>
            <person name="Korotkin H.B."/>
            <person name="Matheny P.B."/>
            <person name="Slot J.C."/>
        </authorList>
    </citation>
    <scope>NUCLEOTIDE SEQUENCE [LARGE SCALE GENOMIC DNA]</scope>
    <source>
        <strain evidence="1 2">2629</strain>
    </source>
</reference>
<dbReference type="InterPro" id="IPR032675">
    <property type="entry name" value="LRR_dom_sf"/>
</dbReference>
<dbReference type="InParanoid" id="A0A409VG30"/>
<organism evidence="1 2">
    <name type="scientific">Panaeolus cyanescens</name>
    <dbReference type="NCBI Taxonomy" id="181874"/>
    <lineage>
        <taxon>Eukaryota</taxon>
        <taxon>Fungi</taxon>
        <taxon>Dikarya</taxon>
        <taxon>Basidiomycota</taxon>
        <taxon>Agaricomycotina</taxon>
        <taxon>Agaricomycetes</taxon>
        <taxon>Agaricomycetidae</taxon>
        <taxon>Agaricales</taxon>
        <taxon>Agaricineae</taxon>
        <taxon>Galeropsidaceae</taxon>
        <taxon>Panaeolus</taxon>
    </lineage>
</organism>
<proteinExistence type="predicted"/>
<evidence type="ECO:0008006" key="3">
    <source>
        <dbReference type="Google" id="ProtNLM"/>
    </source>
</evidence>
<evidence type="ECO:0000313" key="1">
    <source>
        <dbReference type="EMBL" id="PPQ65185.1"/>
    </source>
</evidence>
<dbReference type="Proteomes" id="UP000284842">
    <property type="component" value="Unassembled WGS sequence"/>
</dbReference>
<gene>
    <name evidence="1" type="ORF">CVT24_011063</name>
</gene>
<evidence type="ECO:0000313" key="2">
    <source>
        <dbReference type="Proteomes" id="UP000284842"/>
    </source>
</evidence>
<comment type="caution">
    <text evidence="1">The sequence shown here is derived from an EMBL/GenBank/DDBJ whole genome shotgun (WGS) entry which is preliminary data.</text>
</comment>
<keyword evidence="2" id="KW-1185">Reference proteome</keyword>
<dbReference type="SUPFAM" id="SSF52047">
    <property type="entry name" value="RNI-like"/>
    <property type="match status" value="1"/>
</dbReference>